<keyword evidence="3 6" id="KW-0349">Heme</keyword>
<keyword evidence="8" id="KW-0503">Monooxygenase</keyword>
<dbReference type="Gene3D" id="1.10.630.10">
    <property type="entry name" value="Cytochrome P450"/>
    <property type="match status" value="1"/>
</dbReference>
<evidence type="ECO:0000313" key="9">
    <source>
        <dbReference type="Proteomes" id="UP000738349"/>
    </source>
</evidence>
<feature type="binding site" description="axial binding residue" evidence="6">
    <location>
        <position position="451"/>
    </location>
    <ligand>
        <name>heme</name>
        <dbReference type="ChEBI" id="CHEBI:30413"/>
    </ligand>
    <ligandPart>
        <name>Fe</name>
        <dbReference type="ChEBI" id="CHEBI:18248"/>
    </ligandPart>
</feature>
<sequence>MLDKIPAINTTGQKIGAVLASALGLLTWYIVSYVIYNYYFHPLAKYPGPKLAAVSELWHAKHWMGGRWAHDLLDLSKKYGDVIRIAPNELLFTTVEAFEDLYGHANNKKGRKTFLKSAFYDNPDEMSPLGAERDAVRHSETRRLLAHSFSETALSDQVNMIQEHVNLFMKQVAKYGSRKEGIDVDEWFNWLTFDIIGDLAFGESFHAVETAKTNPQVTTLVNILYTGSLFSIFRRMPYLLPLAPFMLPIGKLKREREEHIEFSRMLMRKRIEKGNNRADFFGHLLTDNDQQPSEEFLRTNASSLLIAGSETTATTLAGVTYFVLERPECLRFLQQEVRSAFKSAEEIDHVSTRDLPYLGAVIKEGLRIFIPLPINVPRVSPGAVVDGNYVPAGTIVSGHQFTLGHSARYFTDPDAFHPERWLPHDHHLFNDRYASDTLKASQPFLIGPRTCLGKNLAYMEMRIILAKLVFLFNWEAMQSLGTGREVDWARDCKTQFLWAKPRFNVRRGVVDHGGLSFASVQILIAEHYSSNLCAIIKPTRRYVLLVIGCEVTHVTRLIAKWKDPLSDKSSKPILQLF</sequence>
<keyword evidence="8" id="KW-0560">Oxidoreductase</keyword>
<dbReference type="PRINTS" id="PR00463">
    <property type="entry name" value="EP450I"/>
</dbReference>
<name>A0A9P9EQQ2_9HYPO</name>
<evidence type="ECO:0000256" key="4">
    <source>
        <dbReference type="ARBA" id="ARBA00022723"/>
    </source>
</evidence>
<dbReference type="GO" id="GO:0004497">
    <property type="term" value="F:monooxygenase activity"/>
    <property type="evidence" value="ECO:0007669"/>
    <property type="project" value="UniProtKB-KW"/>
</dbReference>
<proteinExistence type="inferred from homology"/>
<keyword evidence="7" id="KW-1133">Transmembrane helix</keyword>
<comment type="caution">
    <text evidence="8">The sequence shown here is derived from an EMBL/GenBank/DDBJ whole genome shotgun (WGS) entry which is preliminary data.</text>
</comment>
<evidence type="ECO:0000256" key="2">
    <source>
        <dbReference type="ARBA" id="ARBA00010617"/>
    </source>
</evidence>
<dbReference type="PRINTS" id="PR00385">
    <property type="entry name" value="P450"/>
</dbReference>
<evidence type="ECO:0000256" key="5">
    <source>
        <dbReference type="ARBA" id="ARBA00023004"/>
    </source>
</evidence>
<dbReference type="Proteomes" id="UP000738349">
    <property type="component" value="Unassembled WGS sequence"/>
</dbReference>
<dbReference type="EMBL" id="JAGMUV010000010">
    <property type="protein sequence ID" value="KAH7142054.1"/>
    <property type="molecule type" value="Genomic_DNA"/>
</dbReference>
<accession>A0A9P9EQQ2</accession>
<dbReference type="GO" id="GO:0020037">
    <property type="term" value="F:heme binding"/>
    <property type="evidence" value="ECO:0007669"/>
    <property type="project" value="InterPro"/>
</dbReference>
<dbReference type="PANTHER" id="PTHR24305">
    <property type="entry name" value="CYTOCHROME P450"/>
    <property type="match status" value="1"/>
</dbReference>
<reference evidence="8" key="1">
    <citation type="journal article" date="2021" name="Nat. Commun.">
        <title>Genetic determinants of endophytism in the Arabidopsis root mycobiome.</title>
        <authorList>
            <person name="Mesny F."/>
            <person name="Miyauchi S."/>
            <person name="Thiergart T."/>
            <person name="Pickel B."/>
            <person name="Atanasova L."/>
            <person name="Karlsson M."/>
            <person name="Huettel B."/>
            <person name="Barry K.W."/>
            <person name="Haridas S."/>
            <person name="Chen C."/>
            <person name="Bauer D."/>
            <person name="Andreopoulos W."/>
            <person name="Pangilinan J."/>
            <person name="LaButti K."/>
            <person name="Riley R."/>
            <person name="Lipzen A."/>
            <person name="Clum A."/>
            <person name="Drula E."/>
            <person name="Henrissat B."/>
            <person name="Kohler A."/>
            <person name="Grigoriev I.V."/>
            <person name="Martin F.M."/>
            <person name="Hacquard S."/>
        </authorList>
    </citation>
    <scope>NUCLEOTIDE SEQUENCE</scope>
    <source>
        <strain evidence="8">MPI-CAGE-AT-0147</strain>
    </source>
</reference>
<dbReference type="Pfam" id="PF00067">
    <property type="entry name" value="p450"/>
    <property type="match status" value="1"/>
</dbReference>
<comment type="cofactor">
    <cofactor evidence="1 6">
        <name>heme</name>
        <dbReference type="ChEBI" id="CHEBI:30413"/>
    </cofactor>
</comment>
<protein>
    <submittedName>
        <fullName evidence="8">Cytochrome P450 monooxygenase-like protein</fullName>
    </submittedName>
</protein>
<dbReference type="GO" id="GO:0016705">
    <property type="term" value="F:oxidoreductase activity, acting on paired donors, with incorporation or reduction of molecular oxygen"/>
    <property type="evidence" value="ECO:0007669"/>
    <property type="project" value="InterPro"/>
</dbReference>
<dbReference type="InterPro" id="IPR036396">
    <property type="entry name" value="Cyt_P450_sf"/>
</dbReference>
<keyword evidence="5 6" id="KW-0408">Iron</keyword>
<dbReference type="GO" id="GO:0005506">
    <property type="term" value="F:iron ion binding"/>
    <property type="evidence" value="ECO:0007669"/>
    <property type="project" value="InterPro"/>
</dbReference>
<evidence type="ECO:0000256" key="6">
    <source>
        <dbReference type="PIRSR" id="PIRSR602401-1"/>
    </source>
</evidence>
<dbReference type="InterPro" id="IPR001128">
    <property type="entry name" value="Cyt_P450"/>
</dbReference>
<keyword evidence="7" id="KW-0472">Membrane</keyword>
<keyword evidence="9" id="KW-1185">Reference proteome</keyword>
<dbReference type="InterPro" id="IPR002401">
    <property type="entry name" value="Cyt_P450_E_grp-I"/>
</dbReference>
<gene>
    <name evidence="8" type="ORF">EDB81DRAFT_760883</name>
</gene>
<keyword evidence="4 6" id="KW-0479">Metal-binding</keyword>
<evidence type="ECO:0000256" key="7">
    <source>
        <dbReference type="SAM" id="Phobius"/>
    </source>
</evidence>
<dbReference type="AlphaFoldDB" id="A0A9P9EQQ2"/>
<evidence type="ECO:0000313" key="8">
    <source>
        <dbReference type="EMBL" id="KAH7142054.1"/>
    </source>
</evidence>
<evidence type="ECO:0000256" key="1">
    <source>
        <dbReference type="ARBA" id="ARBA00001971"/>
    </source>
</evidence>
<dbReference type="OrthoDB" id="1470350at2759"/>
<dbReference type="CDD" id="cd11058">
    <property type="entry name" value="CYP60B-like"/>
    <property type="match status" value="1"/>
</dbReference>
<dbReference type="InterPro" id="IPR050121">
    <property type="entry name" value="Cytochrome_P450_monoxygenase"/>
</dbReference>
<feature type="transmembrane region" description="Helical" evidence="7">
    <location>
        <begin position="15"/>
        <end position="36"/>
    </location>
</feature>
<dbReference type="PANTHER" id="PTHR24305:SF210">
    <property type="entry name" value="CYTOCHROME P450 MONOOXYGENASE ASQL-RELATED"/>
    <property type="match status" value="1"/>
</dbReference>
<organism evidence="8 9">
    <name type="scientific">Dactylonectria macrodidyma</name>
    <dbReference type="NCBI Taxonomy" id="307937"/>
    <lineage>
        <taxon>Eukaryota</taxon>
        <taxon>Fungi</taxon>
        <taxon>Dikarya</taxon>
        <taxon>Ascomycota</taxon>
        <taxon>Pezizomycotina</taxon>
        <taxon>Sordariomycetes</taxon>
        <taxon>Hypocreomycetidae</taxon>
        <taxon>Hypocreales</taxon>
        <taxon>Nectriaceae</taxon>
        <taxon>Dactylonectria</taxon>
    </lineage>
</organism>
<evidence type="ECO:0000256" key="3">
    <source>
        <dbReference type="ARBA" id="ARBA00022617"/>
    </source>
</evidence>
<keyword evidence="7" id="KW-0812">Transmembrane</keyword>
<comment type="similarity">
    <text evidence="2">Belongs to the cytochrome P450 family.</text>
</comment>
<dbReference type="SUPFAM" id="SSF48264">
    <property type="entry name" value="Cytochrome P450"/>
    <property type="match status" value="1"/>
</dbReference>